<proteinExistence type="predicted"/>
<organism evidence="2 3">
    <name type="scientific">Azobacteroides phage ProJPt-Bp1</name>
    <dbReference type="NCBI Taxonomy" id="1920526"/>
    <lineage>
        <taxon>Viruses</taxon>
        <taxon>Duplodnaviria</taxon>
        <taxon>Heunggongvirae</taxon>
        <taxon>Uroviricota</taxon>
        <taxon>Caudoviricetes</taxon>
        <taxon>Crassvirales</taxon>
        <taxon>Suoliviridae</taxon>
        <taxon>Dechshavirus</taxon>
        <taxon>Dechshavirus japanensis</taxon>
    </lineage>
</organism>
<accession>A0A1V1FGX9</accession>
<feature type="compositionally biased region" description="Basic and acidic residues" evidence="1">
    <location>
        <begin position="59"/>
        <end position="69"/>
    </location>
</feature>
<dbReference type="Proteomes" id="UP000222295">
    <property type="component" value="Segment"/>
</dbReference>
<keyword evidence="3" id="KW-1185">Reference proteome</keyword>
<feature type="region of interest" description="Disordered" evidence="1">
    <location>
        <begin position="354"/>
        <end position="377"/>
    </location>
</feature>
<dbReference type="RefSeq" id="YP_010088154.1">
    <property type="nucleotide sequence ID" value="NC_055706.1"/>
</dbReference>
<evidence type="ECO:0000256" key="1">
    <source>
        <dbReference type="SAM" id="MobiDB-lite"/>
    </source>
</evidence>
<evidence type="ECO:0000313" key="3">
    <source>
        <dbReference type="Proteomes" id="UP000222295"/>
    </source>
</evidence>
<evidence type="ECO:0000313" key="2">
    <source>
        <dbReference type="EMBL" id="BAX03431.1"/>
    </source>
</evidence>
<name>A0A1V1FGX9_9CAUD</name>
<sequence length="384" mass="43554">MPEENSEVLDLMDTSNDSFAGMPKWSDETGTDGQQQAQDGTPAPQQAPPEQPQAQQPEAKPEQKEEKTEAQAPEEDAFKDQKPYDEEEEEGGADEPAPQEQGEPLTEEGELVNKWFDVLVDEYGWGNIPEENRPKDMKQFSEYVVDIIRENSVPQYSHPDVQALDEYVKNGGDINTYLRTASEINYDNVNINNPHDCQMVIAHNLRLQGFNDKQIAHKINKYTEAGLLQDEGASSLAIMKSWSNSQKQALVQRQQQEAQAAQQQDAGFVQAVASVMDQTQEVFGMPLSRRDKAELFEYMFTPVNEYGHSRFALDYSSNPDFLVRNAYLCMKKDKASRNLRSAGEKDAMSRFRDTIARQNVTRTKSAPRKGRSDESRPFWEIAKI</sequence>
<protein>
    <submittedName>
        <fullName evidence="2">VIP2 Actin-ADP-ribosylating toxin family protein</fullName>
    </submittedName>
</protein>
<dbReference type="EMBL" id="AP017903">
    <property type="protein sequence ID" value="BAX03431.1"/>
    <property type="molecule type" value="Genomic_DNA"/>
</dbReference>
<feature type="compositionally biased region" description="Low complexity" evidence="1">
    <location>
        <begin position="31"/>
        <end position="44"/>
    </location>
</feature>
<reference evidence="2 3" key="1">
    <citation type="journal article" date="2017" name="Microbes Environ.">
        <title>Discovery and Complete Genome Sequence of a Bacteriophage from an Obligate Intracellular Symbiont of a Cellulolytic Protist in the Termite Gut.</title>
        <authorList>
            <person name="Pramono A.K."/>
            <person name="Kuwahara H."/>
            <person name="Itoh T."/>
            <person name="Toyoda A."/>
            <person name="Yamada A."/>
            <person name="Hongoh Y."/>
        </authorList>
    </citation>
    <scope>NUCLEOTIDE SEQUENCE [LARGE SCALE GENOMIC DNA]</scope>
    <source>
        <strain evidence="2">ProJPt-Bp1</strain>
    </source>
</reference>
<dbReference type="GeneID" id="65105588"/>
<feature type="region of interest" description="Disordered" evidence="1">
    <location>
        <begin position="1"/>
        <end position="110"/>
    </location>
</feature>
<dbReference type="KEGG" id="vg:65105588"/>